<dbReference type="InterPro" id="IPR000835">
    <property type="entry name" value="HTH_MarR-typ"/>
</dbReference>
<protein>
    <submittedName>
        <fullName evidence="6">MarR family transcriptional regulator</fullName>
    </submittedName>
</protein>
<organism evidence="6 7">
    <name type="scientific">Aquicoccus porphyridii</name>
    <dbReference type="NCBI Taxonomy" id="1852029"/>
    <lineage>
        <taxon>Bacteria</taxon>
        <taxon>Pseudomonadati</taxon>
        <taxon>Pseudomonadota</taxon>
        <taxon>Alphaproteobacteria</taxon>
        <taxon>Rhodobacterales</taxon>
        <taxon>Paracoccaceae</taxon>
        <taxon>Aquicoccus</taxon>
    </lineage>
</organism>
<sequence length="175" mass="19321">MYAYQRLIFPQWQTETGVNEIYSMAGHLVRRLNQISMAVFSERMGELGVELTPVQYAALSSIRETPGIDQATLAGAIAYDKATIGGVVDRLAGKGLILRGMSARDRRARALTITPEGEALFQRVTPHIRTLQNDILSGLDDAEKTQLLNLLRKTTDAGNTRSRAPLRRHNEGESA</sequence>
<dbReference type="InterPro" id="IPR036390">
    <property type="entry name" value="WH_DNA-bd_sf"/>
</dbReference>
<keyword evidence="7" id="KW-1185">Reference proteome</keyword>
<dbReference type="AlphaFoldDB" id="A0A5A9ZI34"/>
<evidence type="ECO:0000256" key="2">
    <source>
        <dbReference type="ARBA" id="ARBA00023125"/>
    </source>
</evidence>
<dbReference type="PANTHER" id="PTHR33164">
    <property type="entry name" value="TRANSCRIPTIONAL REGULATOR, MARR FAMILY"/>
    <property type="match status" value="1"/>
</dbReference>
<gene>
    <name evidence="6" type="ORF">FLO80_07330</name>
</gene>
<evidence type="ECO:0000256" key="1">
    <source>
        <dbReference type="ARBA" id="ARBA00023015"/>
    </source>
</evidence>
<dbReference type="InterPro" id="IPR039422">
    <property type="entry name" value="MarR/SlyA-like"/>
</dbReference>
<dbReference type="PANTHER" id="PTHR33164:SF95">
    <property type="entry name" value="TRANSCRIPTIONAL REGULATOR"/>
    <property type="match status" value="1"/>
</dbReference>
<keyword evidence="2" id="KW-0238">DNA-binding</keyword>
<dbReference type="SUPFAM" id="SSF46785">
    <property type="entry name" value="Winged helix' DNA-binding domain"/>
    <property type="match status" value="1"/>
</dbReference>
<dbReference type="GO" id="GO:0006950">
    <property type="term" value="P:response to stress"/>
    <property type="evidence" value="ECO:0007669"/>
    <property type="project" value="TreeGrafter"/>
</dbReference>
<dbReference type="PROSITE" id="PS01117">
    <property type="entry name" value="HTH_MARR_1"/>
    <property type="match status" value="1"/>
</dbReference>
<reference evidence="6 7" key="1">
    <citation type="submission" date="2019-07" db="EMBL/GenBank/DDBJ databases">
        <title>Aquicoccus porphyridii gen. nov., sp. nov., isolated from a small marine red alga, Porphyridium marinum.</title>
        <authorList>
            <person name="Liu L."/>
        </authorList>
    </citation>
    <scope>NUCLEOTIDE SEQUENCE [LARGE SCALE GENOMIC DNA]</scope>
    <source>
        <strain evidence="6 7">L1 8-17</strain>
    </source>
</reference>
<evidence type="ECO:0000259" key="5">
    <source>
        <dbReference type="PROSITE" id="PS50995"/>
    </source>
</evidence>
<evidence type="ECO:0000313" key="6">
    <source>
        <dbReference type="EMBL" id="KAA0916629.1"/>
    </source>
</evidence>
<dbReference type="PROSITE" id="PS50995">
    <property type="entry name" value="HTH_MARR_2"/>
    <property type="match status" value="1"/>
</dbReference>
<evidence type="ECO:0000313" key="7">
    <source>
        <dbReference type="Proteomes" id="UP000325291"/>
    </source>
</evidence>
<dbReference type="Proteomes" id="UP000325291">
    <property type="component" value="Unassembled WGS sequence"/>
</dbReference>
<dbReference type="GO" id="GO:0003700">
    <property type="term" value="F:DNA-binding transcription factor activity"/>
    <property type="evidence" value="ECO:0007669"/>
    <property type="project" value="InterPro"/>
</dbReference>
<dbReference type="Pfam" id="PF01047">
    <property type="entry name" value="MarR"/>
    <property type="match status" value="1"/>
</dbReference>
<dbReference type="Gene3D" id="1.10.10.10">
    <property type="entry name" value="Winged helix-like DNA-binding domain superfamily/Winged helix DNA-binding domain"/>
    <property type="match status" value="1"/>
</dbReference>
<feature type="region of interest" description="Disordered" evidence="4">
    <location>
        <begin position="153"/>
        <end position="175"/>
    </location>
</feature>
<dbReference type="InterPro" id="IPR023187">
    <property type="entry name" value="Tscrpt_reg_MarR-type_CS"/>
</dbReference>
<comment type="caution">
    <text evidence="6">The sequence shown here is derived from an EMBL/GenBank/DDBJ whole genome shotgun (WGS) entry which is preliminary data.</text>
</comment>
<dbReference type="PRINTS" id="PR00598">
    <property type="entry name" value="HTHMARR"/>
</dbReference>
<dbReference type="EMBL" id="VINQ01000004">
    <property type="protein sequence ID" value="KAA0916629.1"/>
    <property type="molecule type" value="Genomic_DNA"/>
</dbReference>
<dbReference type="InterPro" id="IPR036388">
    <property type="entry name" value="WH-like_DNA-bd_sf"/>
</dbReference>
<keyword evidence="3" id="KW-0804">Transcription</keyword>
<proteinExistence type="predicted"/>
<accession>A0A5A9ZI34</accession>
<evidence type="ECO:0000256" key="3">
    <source>
        <dbReference type="ARBA" id="ARBA00023163"/>
    </source>
</evidence>
<keyword evidence="1" id="KW-0805">Transcription regulation</keyword>
<dbReference type="GO" id="GO:0003677">
    <property type="term" value="F:DNA binding"/>
    <property type="evidence" value="ECO:0007669"/>
    <property type="project" value="UniProtKB-KW"/>
</dbReference>
<dbReference type="SMART" id="SM00347">
    <property type="entry name" value="HTH_MARR"/>
    <property type="match status" value="1"/>
</dbReference>
<feature type="domain" description="HTH marR-type" evidence="5">
    <location>
        <begin position="18"/>
        <end position="156"/>
    </location>
</feature>
<evidence type="ECO:0000256" key="4">
    <source>
        <dbReference type="SAM" id="MobiDB-lite"/>
    </source>
</evidence>
<name>A0A5A9ZI34_9RHOB</name>